<evidence type="ECO:0000313" key="3">
    <source>
        <dbReference type="Proteomes" id="UP001362999"/>
    </source>
</evidence>
<feature type="compositionally biased region" description="Polar residues" evidence="1">
    <location>
        <begin position="159"/>
        <end position="179"/>
    </location>
</feature>
<reference evidence="2 3" key="1">
    <citation type="journal article" date="2024" name="J Genomics">
        <title>Draft genome sequencing and assembly of Favolaschia claudopus CIRM-BRFM 2984 isolated from oak limbs.</title>
        <authorList>
            <person name="Navarro D."/>
            <person name="Drula E."/>
            <person name="Chaduli D."/>
            <person name="Cazenave R."/>
            <person name="Ahrendt S."/>
            <person name="Wang J."/>
            <person name="Lipzen A."/>
            <person name="Daum C."/>
            <person name="Barry K."/>
            <person name="Grigoriev I.V."/>
            <person name="Favel A."/>
            <person name="Rosso M.N."/>
            <person name="Martin F."/>
        </authorList>
    </citation>
    <scope>NUCLEOTIDE SEQUENCE [LARGE SCALE GENOMIC DNA]</scope>
    <source>
        <strain evidence="2 3">CIRM-BRFM 2984</strain>
    </source>
</reference>
<keyword evidence="3" id="KW-1185">Reference proteome</keyword>
<feature type="region of interest" description="Disordered" evidence="1">
    <location>
        <begin position="560"/>
        <end position="580"/>
    </location>
</feature>
<feature type="region of interest" description="Disordered" evidence="1">
    <location>
        <begin position="749"/>
        <end position="825"/>
    </location>
</feature>
<proteinExistence type="predicted"/>
<gene>
    <name evidence="2" type="ORF">R3P38DRAFT_1325045</name>
</gene>
<feature type="region of interest" description="Disordered" evidence="1">
    <location>
        <begin position="232"/>
        <end position="259"/>
    </location>
</feature>
<evidence type="ECO:0000256" key="1">
    <source>
        <dbReference type="SAM" id="MobiDB-lite"/>
    </source>
</evidence>
<sequence>MNEHVPHTQPAASSSRTRIRSPPSPAPCENKSTLDEDFKQPSLLQPAIVLTDLATSVPAPASTASLDASASSPLRQANTPVADRNLFPFMRPVYMARRLSSSFPASEGRAGSIVSVSTSQPATISSAARTRSQSPAPTELPSASVDDGYCQPLPFALPSTPQASSSSVPCTSMSEQGLTPKNRRRRKKKGKGNGPTQLLFDSIVKGDFQQLPLVPSLIQLFGLSIPNVVTSKQSVTTSQRRQSKGKGKATDKQLDNTESSGTVDVLKAHAETSMKALERRGSFDPTALQTLCNALDDADFLAQLVLLGIAYISYDVVSLLYEKLPAHVVTRESLSVTRASMTRQASLKLLFSSFNDPGIKLPWLKTFYGMIGALSLSSTTRGFFSTNLEMVMTSLSACAESLPSLVHGLDSGPKDQTTILMQSVYDSDEAFRHKRPHSPEADVITTTSAPYTPNPQSKKAKTTEDLQDQVGGSVIGFVSGGSCSAEGFSTAQQQALADARTGAGAKDVEGDTIPSAVELDTCSSVNDVPVSSLELLPSESEPSGGDLELVFDGWDAEALASPETQENEEEEYDLKNDGRGKAHERRRRYIQNIIMCTAFDSEPGPAFPGIFVQVWAAVLSSVVKRDPLETMGDAAMHVVMLEVLIELVGFMVPKDTRASVRSIVIQPLLSNATFLHYLRSRSFFNEQHLPKFPGNAFEVLASAVVISQSLLVLKNWVRETFRPVIEAVIAAALVYQDDGAKDWEAAKAKYRDTNPRGDTDAAEPPAGKRQRSEPFSMKGRRRSKLEGKLLTKRQGKTSQEDMPRPVAKGTGSQTSENTSSLSLISSDPPHGSFDFAAPFPVSPPTTYDATMTMSVSQYMPMVDPLKFLTDPLLLPQTPEATDVPVHISASANTADAQQFLEGRGAHGGRCPLRLGRAMKK</sequence>
<comment type="caution">
    <text evidence="2">The sequence shown here is derived from an EMBL/GenBank/DDBJ whole genome shotgun (WGS) entry which is preliminary data.</text>
</comment>
<feature type="compositionally biased region" description="Polar residues" evidence="1">
    <location>
        <begin position="114"/>
        <end position="136"/>
    </location>
</feature>
<accession>A0AAW0AWN4</accession>
<feature type="compositionally biased region" description="Basic and acidic residues" evidence="1">
    <location>
        <begin position="749"/>
        <end position="759"/>
    </location>
</feature>
<feature type="compositionally biased region" description="Basic residues" evidence="1">
    <location>
        <begin position="181"/>
        <end position="191"/>
    </location>
</feature>
<dbReference type="AlphaFoldDB" id="A0AAW0AWN4"/>
<feature type="compositionally biased region" description="Polar residues" evidence="1">
    <location>
        <begin position="444"/>
        <end position="457"/>
    </location>
</feature>
<protein>
    <submittedName>
        <fullName evidence="2">Uncharacterized protein</fullName>
    </submittedName>
</protein>
<name>A0AAW0AWN4_9AGAR</name>
<feature type="region of interest" description="Disordered" evidence="1">
    <location>
        <begin position="432"/>
        <end position="466"/>
    </location>
</feature>
<dbReference type="EMBL" id="JAWWNJ010000048">
    <property type="protein sequence ID" value="KAK7017379.1"/>
    <property type="molecule type" value="Genomic_DNA"/>
</dbReference>
<organism evidence="2 3">
    <name type="scientific">Favolaschia claudopus</name>
    <dbReference type="NCBI Taxonomy" id="2862362"/>
    <lineage>
        <taxon>Eukaryota</taxon>
        <taxon>Fungi</taxon>
        <taxon>Dikarya</taxon>
        <taxon>Basidiomycota</taxon>
        <taxon>Agaricomycotina</taxon>
        <taxon>Agaricomycetes</taxon>
        <taxon>Agaricomycetidae</taxon>
        <taxon>Agaricales</taxon>
        <taxon>Marasmiineae</taxon>
        <taxon>Mycenaceae</taxon>
        <taxon>Favolaschia</taxon>
    </lineage>
</organism>
<dbReference type="Proteomes" id="UP001362999">
    <property type="component" value="Unassembled WGS sequence"/>
</dbReference>
<evidence type="ECO:0000313" key="2">
    <source>
        <dbReference type="EMBL" id="KAK7017379.1"/>
    </source>
</evidence>
<feature type="region of interest" description="Disordered" evidence="1">
    <location>
        <begin position="1"/>
        <end position="39"/>
    </location>
</feature>
<feature type="region of interest" description="Disordered" evidence="1">
    <location>
        <begin position="105"/>
        <end position="198"/>
    </location>
</feature>